<dbReference type="Pfam" id="PF12704">
    <property type="entry name" value="MacB_PCD"/>
    <property type="match status" value="1"/>
</dbReference>
<dbReference type="PANTHER" id="PTHR30572">
    <property type="entry name" value="MEMBRANE COMPONENT OF TRANSPORTER-RELATED"/>
    <property type="match status" value="1"/>
</dbReference>
<keyword evidence="2" id="KW-1003">Cell membrane</keyword>
<keyword evidence="3 6" id="KW-0812">Transmembrane</keyword>
<dbReference type="InterPro" id="IPR050250">
    <property type="entry name" value="Macrolide_Exporter_MacB"/>
</dbReference>
<comment type="subcellular location">
    <subcellularLocation>
        <location evidence="1">Cell membrane</location>
        <topology evidence="1">Multi-pass membrane protein</topology>
    </subcellularLocation>
</comment>
<dbReference type="Proteomes" id="UP001310022">
    <property type="component" value="Unassembled WGS sequence"/>
</dbReference>
<protein>
    <submittedName>
        <fullName evidence="9">ABC transporter permease</fullName>
    </submittedName>
</protein>
<evidence type="ECO:0000256" key="5">
    <source>
        <dbReference type="ARBA" id="ARBA00023136"/>
    </source>
</evidence>
<dbReference type="GO" id="GO:0022857">
    <property type="term" value="F:transmembrane transporter activity"/>
    <property type="evidence" value="ECO:0007669"/>
    <property type="project" value="TreeGrafter"/>
</dbReference>
<feature type="transmembrane region" description="Helical" evidence="6">
    <location>
        <begin position="423"/>
        <end position="443"/>
    </location>
</feature>
<dbReference type="Pfam" id="PF02687">
    <property type="entry name" value="FtsX"/>
    <property type="match status" value="2"/>
</dbReference>
<evidence type="ECO:0000313" key="9">
    <source>
        <dbReference type="EMBL" id="GJM63347.1"/>
    </source>
</evidence>
<keyword evidence="10" id="KW-1185">Reference proteome</keyword>
<dbReference type="RefSeq" id="WP_338238522.1">
    <property type="nucleotide sequence ID" value="NZ_BQKE01000002.1"/>
</dbReference>
<organism evidence="9 10">
    <name type="scientific">Persicobacter diffluens</name>
    <dbReference type="NCBI Taxonomy" id="981"/>
    <lineage>
        <taxon>Bacteria</taxon>
        <taxon>Pseudomonadati</taxon>
        <taxon>Bacteroidota</taxon>
        <taxon>Cytophagia</taxon>
        <taxon>Cytophagales</taxon>
        <taxon>Persicobacteraceae</taxon>
        <taxon>Persicobacter</taxon>
    </lineage>
</organism>
<feature type="domain" description="ABC3 transporter permease C-terminal" evidence="7">
    <location>
        <begin position="291"/>
        <end position="403"/>
    </location>
</feature>
<keyword evidence="4 6" id="KW-1133">Transmembrane helix</keyword>
<feature type="transmembrane region" description="Helical" evidence="6">
    <location>
        <begin position="21"/>
        <end position="42"/>
    </location>
</feature>
<comment type="caution">
    <text evidence="9">The sequence shown here is derived from an EMBL/GenBank/DDBJ whole genome shotgun (WGS) entry which is preliminary data.</text>
</comment>
<feature type="domain" description="MacB-like periplasmic core" evidence="8">
    <location>
        <begin position="20"/>
        <end position="241"/>
    </location>
</feature>
<feature type="transmembrane region" description="Helical" evidence="6">
    <location>
        <begin position="379"/>
        <end position="402"/>
    </location>
</feature>
<feature type="transmembrane region" description="Helical" evidence="6">
    <location>
        <begin position="330"/>
        <end position="359"/>
    </location>
</feature>
<evidence type="ECO:0000259" key="7">
    <source>
        <dbReference type="Pfam" id="PF02687"/>
    </source>
</evidence>
<feature type="transmembrane region" description="Helical" evidence="6">
    <location>
        <begin position="754"/>
        <end position="774"/>
    </location>
</feature>
<evidence type="ECO:0000256" key="2">
    <source>
        <dbReference type="ARBA" id="ARBA00022475"/>
    </source>
</evidence>
<keyword evidence="5 6" id="KW-0472">Membrane</keyword>
<name>A0AAN4W340_9BACT</name>
<evidence type="ECO:0000256" key="1">
    <source>
        <dbReference type="ARBA" id="ARBA00004651"/>
    </source>
</evidence>
<evidence type="ECO:0000259" key="8">
    <source>
        <dbReference type="Pfam" id="PF12704"/>
    </source>
</evidence>
<evidence type="ECO:0000256" key="6">
    <source>
        <dbReference type="SAM" id="Phobius"/>
    </source>
</evidence>
<dbReference type="EMBL" id="BQKE01000002">
    <property type="protein sequence ID" value="GJM63347.1"/>
    <property type="molecule type" value="Genomic_DNA"/>
</dbReference>
<feature type="transmembrane region" description="Helical" evidence="6">
    <location>
        <begin position="283"/>
        <end position="305"/>
    </location>
</feature>
<gene>
    <name evidence="9" type="ORF">PEDI_38990</name>
</gene>
<dbReference type="GO" id="GO:0005886">
    <property type="term" value="C:plasma membrane"/>
    <property type="evidence" value="ECO:0007669"/>
    <property type="project" value="UniProtKB-SubCell"/>
</dbReference>
<feature type="domain" description="ABC3 transporter permease C-terminal" evidence="7">
    <location>
        <begin position="671"/>
        <end position="773"/>
    </location>
</feature>
<dbReference type="PANTHER" id="PTHR30572:SF18">
    <property type="entry name" value="ABC-TYPE MACROLIDE FAMILY EXPORT SYSTEM PERMEASE COMPONENT 2"/>
    <property type="match status" value="1"/>
</dbReference>
<dbReference type="InterPro" id="IPR025857">
    <property type="entry name" value="MacB_PCD"/>
</dbReference>
<feature type="transmembrane region" description="Helical" evidence="6">
    <location>
        <begin position="712"/>
        <end position="739"/>
    </location>
</feature>
<proteinExistence type="predicted"/>
<dbReference type="InterPro" id="IPR003838">
    <property type="entry name" value="ABC3_permease_C"/>
</dbReference>
<reference evidence="9 10" key="1">
    <citation type="submission" date="2021-12" db="EMBL/GenBank/DDBJ databases">
        <title>Genome sequencing of bacteria with rrn-lacking chromosome and rrn-plasmid.</title>
        <authorList>
            <person name="Anda M."/>
            <person name="Iwasaki W."/>
        </authorList>
    </citation>
    <scope>NUCLEOTIDE SEQUENCE [LARGE SCALE GENOMIC DNA]</scope>
    <source>
        <strain evidence="9 10">NBRC 15940</strain>
    </source>
</reference>
<evidence type="ECO:0000256" key="4">
    <source>
        <dbReference type="ARBA" id="ARBA00022989"/>
    </source>
</evidence>
<feature type="transmembrane region" description="Helical" evidence="6">
    <location>
        <begin position="669"/>
        <end position="691"/>
    </location>
</feature>
<sequence length="791" mass="89603">MFIHYLLTAYRNLKRNIFYSALSVLGFATGFTTCIIIGLFILQEFQTDKHFPDHHLIYRLYDAEHATEFVDMELVNALTTHFPEIESAAAYNGIPCKGEIRFPAYLKTKQSYLDTDYFTITENDFFKIFGIKILEGNPLSPFQDKNSVILTTSTARKLFGDESPLGKVVSFMVGQELIISAVCEDLPTPNSFSTDFFLNVENPAFIWNRSCENNKCMDRMEVYFKIKAGADPQRVEQKIRKYIPQLSQNHHQLAPQLLSDIYLSSRKIPYAAITSHTKANTRLIYTLWSTGLIILLLSITNYLNFNIARMADNARTLYYRKIAGASRHQVFLYLFTEIGIVTLLAFFLAVCLSHCTLPWAEILLNTPLKWQYLLLPHALIIFTVCLLAMMVIICLPPMWIAYSPLLKQASSGQNFGKLKQINQGLTVFQFSVAFTIMACLLMLNKQMRYIQNSTPGFNKEAIVYIPIQFNKQIARPLFNEIEKSIPGIQLSLSSSIPAFPVSTGGNTALNDAGEMVFTSFEMLFADENFLKLYNIPLQQNGEYLQSSRAICYINETGLQASGWKNTEGKIMDSWGTYPIGGVIGDFHSQSFHKPINPLALIIEKGVDKPANSDYNYLSIKLPGENQTEALKKIKEICTNISPNTILETKFLDLKIQQLYEKDERMQQSIFLFSMISLILLMLGILGQVHQICLKRAKEIGIRKVNGASSPEILLLLFRSFALQLIIGFFAGLPFAIYFIGQWLSNFVYRTSHNAFIYFLAAGIIAFFVLMLVALKGYSAAALNPVKVLKEE</sequence>
<accession>A0AAN4W340</accession>
<evidence type="ECO:0000256" key="3">
    <source>
        <dbReference type="ARBA" id="ARBA00022692"/>
    </source>
</evidence>
<dbReference type="AlphaFoldDB" id="A0AAN4W340"/>
<evidence type="ECO:0000313" key="10">
    <source>
        <dbReference type="Proteomes" id="UP001310022"/>
    </source>
</evidence>